<dbReference type="Pfam" id="PF22535">
    <property type="entry name" value="DUF7003"/>
    <property type="match status" value="1"/>
</dbReference>
<dbReference type="EMBL" id="CP072642">
    <property type="protein sequence ID" value="QUV93012.1"/>
    <property type="molecule type" value="Genomic_DNA"/>
</dbReference>
<organism evidence="1 2">
    <name type="scientific">Chloracidobacterium sp. N</name>
    <dbReference type="NCBI Taxonomy" id="2821540"/>
    <lineage>
        <taxon>Bacteria</taxon>
        <taxon>Pseudomonadati</taxon>
        <taxon>Acidobacteriota</taxon>
        <taxon>Terriglobia</taxon>
        <taxon>Terriglobales</taxon>
        <taxon>Acidobacteriaceae</taxon>
        <taxon>Chloracidobacterium</taxon>
        <taxon>Chloracidobacterium aggregatum</taxon>
    </lineage>
</organism>
<accession>A0ABX8AWE6</accession>
<gene>
    <name evidence="1" type="ORF">J8C05_06380</name>
</gene>
<evidence type="ECO:0000313" key="2">
    <source>
        <dbReference type="Proteomes" id="UP000677668"/>
    </source>
</evidence>
<reference evidence="1 2" key="1">
    <citation type="submission" date="2021-03" db="EMBL/GenBank/DDBJ databases">
        <title>Genomic and phenotypic characterization of Chloracidobacterium isolates provides evidence for multiple species.</title>
        <authorList>
            <person name="Saini M.K."/>
            <person name="Costas A.M.G."/>
            <person name="Tank M."/>
            <person name="Bryant D.A."/>
        </authorList>
    </citation>
    <scope>NUCLEOTIDE SEQUENCE [LARGE SCALE GENOMIC DNA]</scope>
    <source>
        <strain evidence="1 2">N</strain>
    </source>
</reference>
<proteinExistence type="predicted"/>
<protein>
    <submittedName>
        <fullName evidence="1">Uncharacterized protein</fullName>
    </submittedName>
</protein>
<dbReference type="Proteomes" id="UP000677668">
    <property type="component" value="Chromosome 1"/>
</dbReference>
<dbReference type="RefSeq" id="WP_211421437.1">
    <property type="nucleotide sequence ID" value="NZ_CP072642.1"/>
</dbReference>
<evidence type="ECO:0000313" key="1">
    <source>
        <dbReference type="EMBL" id="QUV93012.1"/>
    </source>
</evidence>
<name>A0ABX8AWE6_9BACT</name>
<dbReference type="InterPro" id="IPR054272">
    <property type="entry name" value="DUF7003"/>
</dbReference>
<keyword evidence="2" id="KW-1185">Reference proteome</keyword>
<sequence length="229" mass="25826">MTTQAILDQLDACAERLAFPMLDAPGFRLAAARLHAYRDDSRWALLIETLGCHEFGAGHEAIDNCLHVYGSSLHRPPGVLAEDYLFPTADGDEGPTFDDRQYVRRTARTLRIRGRSVPLPDQSPLYDLESRPLAYGRRWRDYELLRWLVAGHRAELLSTEAERRARVPADLPEVLTLDAWHHPDLGSEVLPSASETFCQLAEVLATGDVTRYRPMQPPNTHWSCWPAGV</sequence>